<proteinExistence type="predicted"/>
<dbReference type="EMBL" id="CP054705">
    <property type="protein sequence ID" value="QQK77103.1"/>
    <property type="molecule type" value="Genomic_DNA"/>
</dbReference>
<accession>A0A7T7CCM7</accession>
<protein>
    <submittedName>
        <fullName evidence="1">Uncharacterized protein</fullName>
    </submittedName>
</protein>
<keyword evidence="2" id="KW-1185">Reference proteome</keyword>
<name>A0A7T7CCM7_9BACI</name>
<evidence type="ECO:0000313" key="2">
    <source>
        <dbReference type="Proteomes" id="UP000595823"/>
    </source>
</evidence>
<dbReference type="Proteomes" id="UP000595823">
    <property type="component" value="Chromosome"/>
</dbReference>
<dbReference type="RefSeq" id="WP_200124228.1">
    <property type="nucleotide sequence ID" value="NZ_CP054705.1"/>
</dbReference>
<sequence length="78" mass="9248">MIKVQNYKNEFSEGKIGNVMTRKKENDRILKKTKDYKDMEHEVKKLLETTTEVKTVVILMKEYDLSLLEARKIIDSVK</sequence>
<organism evidence="1 2">
    <name type="scientific">Salicibibacter cibarius</name>
    <dbReference type="NCBI Taxonomy" id="2743000"/>
    <lineage>
        <taxon>Bacteria</taxon>
        <taxon>Bacillati</taxon>
        <taxon>Bacillota</taxon>
        <taxon>Bacilli</taxon>
        <taxon>Bacillales</taxon>
        <taxon>Bacillaceae</taxon>
        <taxon>Salicibibacter</taxon>
    </lineage>
</organism>
<evidence type="ECO:0000313" key="1">
    <source>
        <dbReference type="EMBL" id="QQK77103.1"/>
    </source>
</evidence>
<dbReference type="KEGG" id="scia:HUG15_16985"/>
<dbReference type="AlphaFoldDB" id="A0A7T7CCM7"/>
<reference evidence="1 2" key="1">
    <citation type="submission" date="2020-06" db="EMBL/GenBank/DDBJ databases">
        <title>Genomic analysis of Salicibibacter sp. NKC5-3.</title>
        <authorList>
            <person name="Oh Y.J."/>
        </authorList>
    </citation>
    <scope>NUCLEOTIDE SEQUENCE [LARGE SCALE GENOMIC DNA]</scope>
    <source>
        <strain evidence="1 2">NKC5-3</strain>
    </source>
</reference>
<gene>
    <name evidence="1" type="ORF">HUG15_16985</name>
</gene>